<name>A0ABV3D7H3_STREX</name>
<evidence type="ECO:0000313" key="1">
    <source>
        <dbReference type="EMBL" id="MEU7297848.1"/>
    </source>
</evidence>
<sequence>MPQRPTRAEVVDRTRAAVVKSTAFQPDAPGPAGPMLIEAWTNGTAAWAWETGDHRLCHASVNGDMVFQRACATNPNDPPVSKGRQIRSLDTLFAHGWGRVFAADHQEVTAVSCSGRPVKVLRVGTMAKGVRTLYAVFFPDYTKGEVLLTLRHGTTTSRVPFFLGEAGDLSCTATSTARS</sequence>
<keyword evidence="2" id="KW-1185">Reference proteome</keyword>
<organism evidence="1 2">
    <name type="scientific">Streptomyces exfoliatus</name>
    <name type="common">Streptomyces hydrogenans</name>
    <dbReference type="NCBI Taxonomy" id="1905"/>
    <lineage>
        <taxon>Bacteria</taxon>
        <taxon>Bacillati</taxon>
        <taxon>Actinomycetota</taxon>
        <taxon>Actinomycetes</taxon>
        <taxon>Kitasatosporales</taxon>
        <taxon>Streptomycetaceae</taxon>
        <taxon>Streptomyces</taxon>
    </lineage>
</organism>
<dbReference type="EMBL" id="JBEZAM010000083">
    <property type="protein sequence ID" value="MEU7297848.1"/>
    <property type="molecule type" value="Genomic_DNA"/>
</dbReference>
<accession>A0ABV3D7H3</accession>
<reference evidence="1 2" key="1">
    <citation type="submission" date="2024-06" db="EMBL/GenBank/DDBJ databases">
        <title>The Natural Products Discovery Center: Release of the First 8490 Sequenced Strains for Exploring Actinobacteria Biosynthetic Diversity.</title>
        <authorList>
            <person name="Kalkreuter E."/>
            <person name="Kautsar S.A."/>
            <person name="Yang D."/>
            <person name="Bader C.D."/>
            <person name="Teijaro C.N."/>
            <person name="Fluegel L."/>
            <person name="Davis C.M."/>
            <person name="Simpson J.R."/>
            <person name="Lauterbach L."/>
            <person name="Steele A.D."/>
            <person name="Gui C."/>
            <person name="Meng S."/>
            <person name="Li G."/>
            <person name="Viehrig K."/>
            <person name="Ye F."/>
            <person name="Su P."/>
            <person name="Kiefer A.F."/>
            <person name="Nichols A."/>
            <person name="Cepeda A.J."/>
            <person name="Yan W."/>
            <person name="Fan B."/>
            <person name="Jiang Y."/>
            <person name="Adhikari A."/>
            <person name="Zheng C.-J."/>
            <person name="Schuster L."/>
            <person name="Cowan T.M."/>
            <person name="Smanski M.J."/>
            <person name="Chevrette M.G."/>
            <person name="De Carvalho L.P.S."/>
            <person name="Shen B."/>
        </authorList>
    </citation>
    <scope>NUCLEOTIDE SEQUENCE [LARGE SCALE GENOMIC DNA]</scope>
    <source>
        <strain evidence="1 2">NPDC045705</strain>
    </source>
</reference>
<comment type="caution">
    <text evidence="1">The sequence shown here is derived from an EMBL/GenBank/DDBJ whole genome shotgun (WGS) entry which is preliminary data.</text>
</comment>
<protein>
    <submittedName>
        <fullName evidence="1">Uncharacterized protein</fullName>
    </submittedName>
</protein>
<dbReference type="RefSeq" id="WP_359215953.1">
    <property type="nucleotide sequence ID" value="NZ_JBEZAM010000083.1"/>
</dbReference>
<dbReference type="Proteomes" id="UP001551210">
    <property type="component" value="Unassembled WGS sequence"/>
</dbReference>
<evidence type="ECO:0000313" key="2">
    <source>
        <dbReference type="Proteomes" id="UP001551210"/>
    </source>
</evidence>
<gene>
    <name evidence="1" type="ORF">AB0A76_32400</name>
</gene>
<proteinExistence type="predicted"/>